<dbReference type="SUPFAM" id="SSF50998">
    <property type="entry name" value="Quinoprotein alcohol dehydrogenase-like"/>
    <property type="match status" value="1"/>
</dbReference>
<comment type="caution">
    <text evidence="2">The sequence shown here is derived from an EMBL/GenBank/DDBJ whole genome shotgun (WGS) entry which is preliminary data.</text>
</comment>
<dbReference type="PANTHER" id="PTHR34512">
    <property type="entry name" value="CELL SURFACE PROTEIN"/>
    <property type="match status" value="1"/>
</dbReference>
<reference evidence="2 3" key="1">
    <citation type="submission" date="2019-02" db="EMBL/GenBank/DDBJ databases">
        <title>Deep-cultivation of Planctomycetes and their phenomic and genomic characterization uncovers novel biology.</title>
        <authorList>
            <person name="Wiegand S."/>
            <person name="Jogler M."/>
            <person name="Boedeker C."/>
            <person name="Pinto D."/>
            <person name="Vollmers J."/>
            <person name="Rivas-Marin E."/>
            <person name="Kohn T."/>
            <person name="Peeters S.H."/>
            <person name="Heuer A."/>
            <person name="Rast P."/>
            <person name="Oberbeckmann S."/>
            <person name="Bunk B."/>
            <person name="Jeske O."/>
            <person name="Meyerdierks A."/>
            <person name="Storesund J.E."/>
            <person name="Kallscheuer N."/>
            <person name="Luecker S."/>
            <person name="Lage O.M."/>
            <person name="Pohl T."/>
            <person name="Merkel B.J."/>
            <person name="Hornburger P."/>
            <person name="Mueller R.-W."/>
            <person name="Bruemmer F."/>
            <person name="Labrenz M."/>
            <person name="Spormann A.M."/>
            <person name="Op Den Camp H."/>
            <person name="Overmann J."/>
            <person name="Amann R."/>
            <person name="Jetten M.S.M."/>
            <person name="Mascher T."/>
            <person name="Medema M.H."/>
            <person name="Devos D.P."/>
            <person name="Kaster A.-K."/>
            <person name="Ovreas L."/>
            <person name="Rohde M."/>
            <person name="Galperin M.Y."/>
            <person name="Jogler C."/>
        </authorList>
    </citation>
    <scope>NUCLEOTIDE SEQUENCE [LARGE SCALE GENOMIC DNA]</scope>
    <source>
        <strain evidence="2 3">Poly41</strain>
    </source>
</reference>
<dbReference type="AlphaFoldDB" id="A0A5C6DHD8"/>
<evidence type="ECO:0000313" key="3">
    <source>
        <dbReference type="Proteomes" id="UP000319143"/>
    </source>
</evidence>
<dbReference type="OrthoDB" id="244732at2"/>
<proteinExistence type="predicted"/>
<dbReference type="EMBL" id="SJPV01000008">
    <property type="protein sequence ID" value="TWU34369.1"/>
    <property type="molecule type" value="Genomic_DNA"/>
</dbReference>
<dbReference type="Pfam" id="PF13360">
    <property type="entry name" value="PQQ_2"/>
    <property type="match status" value="1"/>
</dbReference>
<accession>A0A5C6DHD8</accession>
<gene>
    <name evidence="2" type="primary">bamB_6</name>
    <name evidence="2" type="ORF">Poly41_45160</name>
</gene>
<evidence type="ECO:0000259" key="1">
    <source>
        <dbReference type="Pfam" id="PF13360"/>
    </source>
</evidence>
<evidence type="ECO:0000313" key="2">
    <source>
        <dbReference type="EMBL" id="TWU34369.1"/>
    </source>
</evidence>
<dbReference type="PANTHER" id="PTHR34512:SF30">
    <property type="entry name" value="OUTER MEMBRANE PROTEIN ASSEMBLY FACTOR BAMB"/>
    <property type="match status" value="1"/>
</dbReference>
<protein>
    <submittedName>
        <fullName evidence="2">Outer membrane protein assembly factor BamB</fullName>
    </submittedName>
</protein>
<feature type="domain" description="Pyrrolo-quinoline quinone repeat" evidence="1">
    <location>
        <begin position="50"/>
        <end position="162"/>
    </location>
</feature>
<name>A0A5C6DHD8_9BACT</name>
<sequence length="257" mass="28337">MNTNAYRLFVACLLGCLTTDLGRCQADWECFLNGGRPITDAGEVPMEWSTTQNIAWKTPIPGYGQSSPVLWQDRVYVTSVEGENKEQFHLTAIRITDGNTLWTKSFAASTQVKNSYYTSRAAPTPAVDSNGVYVFFESGDCVSIDHSGQTRWQRSLTKDYGDIEAKFGLGASPGRQGSDEAAARESNLAIRVNHMEGQWEMEVDWRVRGPMAEEATEERRAAAASFAGPIQYAAIATKGSILVRTGPTLYCIRETKP</sequence>
<keyword evidence="3" id="KW-1185">Reference proteome</keyword>
<organism evidence="2 3">
    <name type="scientific">Novipirellula artificiosorum</name>
    <dbReference type="NCBI Taxonomy" id="2528016"/>
    <lineage>
        <taxon>Bacteria</taxon>
        <taxon>Pseudomonadati</taxon>
        <taxon>Planctomycetota</taxon>
        <taxon>Planctomycetia</taxon>
        <taxon>Pirellulales</taxon>
        <taxon>Pirellulaceae</taxon>
        <taxon>Novipirellula</taxon>
    </lineage>
</organism>
<dbReference type="InterPro" id="IPR002372">
    <property type="entry name" value="PQQ_rpt_dom"/>
</dbReference>
<dbReference type="Gene3D" id="2.130.10.10">
    <property type="entry name" value="YVTN repeat-like/Quinoprotein amine dehydrogenase"/>
    <property type="match status" value="1"/>
</dbReference>
<dbReference type="RefSeq" id="WP_146528763.1">
    <property type="nucleotide sequence ID" value="NZ_SJPV01000008.1"/>
</dbReference>
<dbReference type="Proteomes" id="UP000319143">
    <property type="component" value="Unassembled WGS sequence"/>
</dbReference>
<dbReference type="InterPro" id="IPR015943">
    <property type="entry name" value="WD40/YVTN_repeat-like_dom_sf"/>
</dbReference>
<dbReference type="InterPro" id="IPR011047">
    <property type="entry name" value="Quinoprotein_ADH-like_sf"/>
</dbReference>